<evidence type="ECO:0000256" key="2">
    <source>
        <dbReference type="ARBA" id="ARBA00022723"/>
    </source>
</evidence>
<keyword evidence="11" id="KW-1185">Reference proteome</keyword>
<gene>
    <name evidence="10" type="ORF">APHIGO_LOCUS1408</name>
</gene>
<evidence type="ECO:0000313" key="11">
    <source>
        <dbReference type="Proteomes" id="UP001154329"/>
    </source>
</evidence>
<evidence type="ECO:0000256" key="8">
    <source>
        <dbReference type="SAM" id="MobiDB-lite"/>
    </source>
</evidence>
<sequence length="261" mass="28898">MNYSDIMDVLHSRPMPVADHFMMASWDYAAGQTGAADPGEVCEKCYAYCAGGKTELWRHARDEHGADPNLSCHVPGCGRRFFAAAMCTDHFAHHLDGSDGQRSSADDDDGGDRPPLTCELCGRLSANRSTFAKHVNAAHREAWAAMCGVCYLYEGDVRSLIDHVQRRHVAEMTAAETTTKTATKTATKVDKVQPKRLRSRRTIRCTVCGKRYGNNSTMRAHRRVHGLDDDDDDDLVQAHPQRSRRPGTPTATCSRSRPVHA</sequence>
<evidence type="ECO:0000313" key="10">
    <source>
        <dbReference type="EMBL" id="CAH1710934.1"/>
    </source>
</evidence>
<evidence type="ECO:0000256" key="6">
    <source>
        <dbReference type="ARBA" id="ARBA00023242"/>
    </source>
</evidence>
<keyword evidence="5" id="KW-0862">Zinc</keyword>
<dbReference type="PROSITE" id="PS50157">
    <property type="entry name" value="ZINC_FINGER_C2H2_2"/>
    <property type="match status" value="1"/>
</dbReference>
<evidence type="ECO:0000256" key="1">
    <source>
        <dbReference type="ARBA" id="ARBA00004123"/>
    </source>
</evidence>
<evidence type="ECO:0000256" key="7">
    <source>
        <dbReference type="PROSITE-ProRule" id="PRU00042"/>
    </source>
</evidence>
<dbReference type="PROSITE" id="PS00028">
    <property type="entry name" value="ZINC_FINGER_C2H2_1"/>
    <property type="match status" value="2"/>
</dbReference>
<evidence type="ECO:0000256" key="4">
    <source>
        <dbReference type="ARBA" id="ARBA00022771"/>
    </source>
</evidence>
<keyword evidence="2" id="KW-0479">Metal-binding</keyword>
<protein>
    <recommendedName>
        <fullName evidence="9">C2H2-type domain-containing protein</fullName>
    </recommendedName>
</protein>
<feature type="region of interest" description="Disordered" evidence="8">
    <location>
        <begin position="225"/>
        <end position="261"/>
    </location>
</feature>
<evidence type="ECO:0000256" key="3">
    <source>
        <dbReference type="ARBA" id="ARBA00022737"/>
    </source>
</evidence>
<dbReference type="InterPro" id="IPR050888">
    <property type="entry name" value="ZnF_C2H2-type_TF"/>
</dbReference>
<reference evidence="10" key="1">
    <citation type="submission" date="2022-02" db="EMBL/GenBank/DDBJ databases">
        <authorList>
            <person name="King R."/>
        </authorList>
    </citation>
    <scope>NUCLEOTIDE SEQUENCE</scope>
</reference>
<evidence type="ECO:0000256" key="5">
    <source>
        <dbReference type="ARBA" id="ARBA00022833"/>
    </source>
</evidence>
<dbReference type="GO" id="GO:0005634">
    <property type="term" value="C:nucleus"/>
    <property type="evidence" value="ECO:0007669"/>
    <property type="project" value="UniProtKB-SubCell"/>
</dbReference>
<dbReference type="AlphaFoldDB" id="A0A9P0ILV6"/>
<keyword evidence="3" id="KW-0677">Repeat</keyword>
<keyword evidence="4 7" id="KW-0863">Zinc-finger</keyword>
<dbReference type="Proteomes" id="UP001154329">
    <property type="component" value="Chromosome 1"/>
</dbReference>
<dbReference type="EMBL" id="OU899034">
    <property type="protein sequence ID" value="CAH1710934.1"/>
    <property type="molecule type" value="Genomic_DNA"/>
</dbReference>
<feature type="domain" description="C2H2-type" evidence="9">
    <location>
        <begin position="203"/>
        <end position="230"/>
    </location>
</feature>
<dbReference type="PANTHER" id="PTHR24406">
    <property type="entry name" value="TRANSCRIPTIONAL REPRESSOR CTCFL-RELATED"/>
    <property type="match status" value="1"/>
</dbReference>
<accession>A0A9P0ILV6</accession>
<dbReference type="InterPro" id="IPR013087">
    <property type="entry name" value="Znf_C2H2_type"/>
</dbReference>
<dbReference type="SMART" id="SM00355">
    <property type="entry name" value="ZnF_C2H2"/>
    <property type="match status" value="5"/>
</dbReference>
<dbReference type="GO" id="GO:0008270">
    <property type="term" value="F:zinc ion binding"/>
    <property type="evidence" value="ECO:0007669"/>
    <property type="project" value="UniProtKB-KW"/>
</dbReference>
<name>A0A9P0ILV6_APHGO</name>
<proteinExistence type="predicted"/>
<keyword evidence="6" id="KW-0539">Nucleus</keyword>
<comment type="subcellular location">
    <subcellularLocation>
        <location evidence="1">Nucleus</location>
    </subcellularLocation>
</comment>
<dbReference type="Gene3D" id="3.30.160.60">
    <property type="entry name" value="Classic Zinc Finger"/>
    <property type="match status" value="2"/>
</dbReference>
<evidence type="ECO:0000259" key="9">
    <source>
        <dbReference type="PROSITE" id="PS50157"/>
    </source>
</evidence>
<reference evidence="10" key="2">
    <citation type="submission" date="2022-10" db="EMBL/GenBank/DDBJ databases">
        <authorList>
            <consortium name="ENA_rothamsted_submissions"/>
            <consortium name="culmorum"/>
            <person name="King R."/>
        </authorList>
    </citation>
    <scope>NUCLEOTIDE SEQUENCE</scope>
</reference>
<organism evidence="10 11">
    <name type="scientific">Aphis gossypii</name>
    <name type="common">Cotton aphid</name>
    <dbReference type="NCBI Taxonomy" id="80765"/>
    <lineage>
        <taxon>Eukaryota</taxon>
        <taxon>Metazoa</taxon>
        <taxon>Ecdysozoa</taxon>
        <taxon>Arthropoda</taxon>
        <taxon>Hexapoda</taxon>
        <taxon>Insecta</taxon>
        <taxon>Pterygota</taxon>
        <taxon>Neoptera</taxon>
        <taxon>Paraneoptera</taxon>
        <taxon>Hemiptera</taxon>
        <taxon>Sternorrhyncha</taxon>
        <taxon>Aphidomorpha</taxon>
        <taxon>Aphidoidea</taxon>
        <taxon>Aphididae</taxon>
        <taxon>Aphidini</taxon>
        <taxon>Aphis</taxon>
        <taxon>Aphis</taxon>
    </lineage>
</organism>